<organism evidence="2 3">
    <name type="scientific">Natronospirillum operosum</name>
    <dbReference type="NCBI Taxonomy" id="2759953"/>
    <lineage>
        <taxon>Bacteria</taxon>
        <taxon>Pseudomonadati</taxon>
        <taxon>Pseudomonadota</taxon>
        <taxon>Gammaproteobacteria</taxon>
        <taxon>Oceanospirillales</taxon>
        <taxon>Natronospirillaceae</taxon>
        <taxon>Natronospirillum</taxon>
    </lineage>
</organism>
<dbReference type="Pfam" id="PF13460">
    <property type="entry name" value="NAD_binding_10"/>
    <property type="match status" value="1"/>
</dbReference>
<name>A0A4Z0WI99_9GAMM</name>
<protein>
    <submittedName>
        <fullName evidence="2">NAD-dependent epimerase/dehydratase family protein</fullName>
    </submittedName>
</protein>
<dbReference type="Gene3D" id="3.40.50.720">
    <property type="entry name" value="NAD(P)-binding Rossmann-like Domain"/>
    <property type="match status" value="1"/>
</dbReference>
<evidence type="ECO:0000313" key="3">
    <source>
        <dbReference type="Proteomes" id="UP000297475"/>
    </source>
</evidence>
<accession>A0A4Z0WI99</accession>
<dbReference type="Proteomes" id="UP000297475">
    <property type="component" value="Unassembled WGS sequence"/>
</dbReference>
<feature type="domain" description="NAD(P)-binding" evidence="1">
    <location>
        <begin position="35"/>
        <end position="144"/>
    </location>
</feature>
<dbReference type="PANTHER" id="PTHR14097">
    <property type="entry name" value="OXIDOREDUCTASE HTATIP2"/>
    <property type="match status" value="1"/>
</dbReference>
<keyword evidence="3" id="KW-1185">Reference proteome</keyword>
<comment type="caution">
    <text evidence="2">The sequence shown here is derived from an EMBL/GenBank/DDBJ whole genome shotgun (WGS) entry which is preliminary data.</text>
</comment>
<evidence type="ECO:0000259" key="1">
    <source>
        <dbReference type="Pfam" id="PF13460"/>
    </source>
</evidence>
<proteinExistence type="predicted"/>
<dbReference type="InterPro" id="IPR016040">
    <property type="entry name" value="NAD(P)-bd_dom"/>
</dbReference>
<gene>
    <name evidence="2" type="ORF">E4656_02760</name>
</gene>
<dbReference type="OrthoDB" id="9798632at2"/>
<evidence type="ECO:0000313" key="2">
    <source>
        <dbReference type="EMBL" id="TGG95361.1"/>
    </source>
</evidence>
<dbReference type="SUPFAM" id="SSF51735">
    <property type="entry name" value="NAD(P)-binding Rossmann-fold domains"/>
    <property type="match status" value="1"/>
</dbReference>
<dbReference type="InterPro" id="IPR036291">
    <property type="entry name" value="NAD(P)-bd_dom_sf"/>
</dbReference>
<reference evidence="2 3" key="1">
    <citation type="submission" date="2019-04" db="EMBL/GenBank/DDBJ databases">
        <title>Natronospirillum operosus gen. nov., sp. nov., a haloalkaliphilic satellite isolated from decaying biomass of laboratory culture of cyanobacterium Geitlerinema sp. and proposal of Natronospirillaceae fam. nov. and Saccharospirillaceae fam. nov.</title>
        <authorList>
            <person name="Kevbrin V."/>
            <person name="Boltyanskaya Y."/>
            <person name="Koziaeva V."/>
            <person name="Grouzdev D.S."/>
            <person name="Park M."/>
            <person name="Cho J."/>
        </authorList>
    </citation>
    <scope>NUCLEOTIDE SEQUENCE [LARGE SCALE GENOMIC DNA]</scope>
    <source>
        <strain evidence="2 3">G-116</strain>
    </source>
</reference>
<dbReference type="EMBL" id="SRMF01000001">
    <property type="protein sequence ID" value="TGG95361.1"/>
    <property type="molecule type" value="Genomic_DNA"/>
</dbReference>
<sequence length="247" mass="27223">MRPMVAECPADVQPEPAMPQPTTALPHFRHAALMGATGLVGRHLLPRLARQFERVTVFGRREPARMPLNASWIRTDFTDPGALDLSGVDQAFITFGTTMATAGSRADFRAVDLDMPYGFANAARAAGTERLFLVSAVGADPESWIFYNRVKGELERELEKLRFPSLVIFRPSLLLGEHPGRAMEQLSQLALTPFRRWLPATARPIEADELAQAICNSAASAPEGTHLLMGADLWQLVKAPVPRQRDQ</sequence>
<dbReference type="AlphaFoldDB" id="A0A4Z0WI99"/>
<dbReference type="PANTHER" id="PTHR14097:SF7">
    <property type="entry name" value="OXIDOREDUCTASE HTATIP2"/>
    <property type="match status" value="1"/>
</dbReference>